<dbReference type="OrthoDB" id="17066at2759"/>
<reference evidence="2" key="3">
    <citation type="submission" date="2015-06" db="UniProtKB">
        <authorList>
            <consortium name="EnsemblMetazoa"/>
        </authorList>
    </citation>
    <scope>IDENTIFICATION</scope>
</reference>
<dbReference type="EnsemblMetazoa" id="HelroT169462">
    <property type="protein sequence ID" value="HelroP169462"/>
    <property type="gene ID" value="HelroG169462"/>
</dbReference>
<organism evidence="2 3">
    <name type="scientific">Helobdella robusta</name>
    <name type="common">Californian leech</name>
    <dbReference type="NCBI Taxonomy" id="6412"/>
    <lineage>
        <taxon>Eukaryota</taxon>
        <taxon>Metazoa</taxon>
        <taxon>Spiralia</taxon>
        <taxon>Lophotrochozoa</taxon>
        <taxon>Annelida</taxon>
        <taxon>Clitellata</taxon>
        <taxon>Hirudinea</taxon>
        <taxon>Rhynchobdellida</taxon>
        <taxon>Glossiphoniidae</taxon>
        <taxon>Helobdella</taxon>
    </lineage>
</organism>
<dbReference type="AlphaFoldDB" id="T1F1Z0"/>
<evidence type="ECO:0000313" key="1">
    <source>
        <dbReference type="EMBL" id="ESO08588.1"/>
    </source>
</evidence>
<protein>
    <submittedName>
        <fullName evidence="1 2">Uncharacterized protein</fullName>
    </submittedName>
</protein>
<name>T1F1Z0_HELRO</name>
<dbReference type="EMBL" id="KB096080">
    <property type="protein sequence ID" value="ESO08588.1"/>
    <property type="molecule type" value="Genomic_DNA"/>
</dbReference>
<dbReference type="EMBL" id="AMQM01003289">
    <property type="status" value="NOT_ANNOTATED_CDS"/>
    <property type="molecule type" value="Genomic_DNA"/>
</dbReference>
<dbReference type="KEGG" id="hro:HELRODRAFT_169462"/>
<accession>T1F1Z0</accession>
<dbReference type="InterPro" id="IPR023250">
    <property type="entry name" value="Cyclin-dep_Kinase_2_interact"/>
</dbReference>
<dbReference type="GeneID" id="20202840"/>
<dbReference type="CTD" id="20202840"/>
<dbReference type="PANTHER" id="PTHR15827">
    <property type="entry name" value="CYCLIN-DEPENDENT KINASE 2-INTERACTING PROTEIN"/>
    <property type="match status" value="1"/>
</dbReference>
<sequence>MEPWQSVDVDGSYLGEEDCRAVVKSPQNNLTGTCRKTRDRCVDFVNQVTRWEELNSEGFNIIKSISNSLIENGEVPTASDTKLILKLQTDADKLGELINQLKSVVDKLENLTLLTRETEKLEIQSNMTSGFPLLSTSDIGDIFADITAMHQKELEVKKVIKNNICFDVDKDVFLVYSAAWIHQPYIDSNLGKLIDITTLGTGLN</sequence>
<reference evidence="1 3" key="2">
    <citation type="journal article" date="2013" name="Nature">
        <title>Insights into bilaterian evolution from three spiralian genomes.</title>
        <authorList>
            <person name="Simakov O."/>
            <person name="Marletaz F."/>
            <person name="Cho S.J."/>
            <person name="Edsinger-Gonzales E."/>
            <person name="Havlak P."/>
            <person name="Hellsten U."/>
            <person name="Kuo D.H."/>
            <person name="Larsson T."/>
            <person name="Lv J."/>
            <person name="Arendt D."/>
            <person name="Savage R."/>
            <person name="Osoegawa K."/>
            <person name="de Jong P."/>
            <person name="Grimwood J."/>
            <person name="Chapman J.A."/>
            <person name="Shapiro H."/>
            <person name="Aerts A."/>
            <person name="Otillar R.P."/>
            <person name="Terry A.Y."/>
            <person name="Boore J.L."/>
            <person name="Grigoriev I.V."/>
            <person name="Lindberg D.R."/>
            <person name="Seaver E.C."/>
            <person name="Weisblat D.A."/>
            <person name="Putnam N.H."/>
            <person name="Rokhsar D.S."/>
        </authorList>
    </citation>
    <scope>NUCLEOTIDE SEQUENCE</scope>
</reference>
<dbReference type="InParanoid" id="T1F1Z0"/>
<gene>
    <name evidence="2" type="primary">20202840</name>
    <name evidence="1" type="ORF">HELRODRAFT_169462</name>
</gene>
<dbReference type="HOGENOM" id="CLU_077982_0_0_1"/>
<proteinExistence type="predicted"/>
<dbReference type="Proteomes" id="UP000015101">
    <property type="component" value="Unassembled WGS sequence"/>
</dbReference>
<keyword evidence="3" id="KW-1185">Reference proteome</keyword>
<evidence type="ECO:0000313" key="2">
    <source>
        <dbReference type="EnsemblMetazoa" id="HelroP169462"/>
    </source>
</evidence>
<dbReference type="PANTHER" id="PTHR15827:SF2">
    <property type="entry name" value="CYCLIN-DEPENDENT KINASE 2-INTERACTING PROTEIN"/>
    <property type="match status" value="1"/>
</dbReference>
<dbReference type="STRING" id="6412.T1F1Z0"/>
<dbReference type="PRINTS" id="PR02040">
    <property type="entry name" value="CDK2IP"/>
</dbReference>
<reference evidence="3" key="1">
    <citation type="submission" date="2012-12" db="EMBL/GenBank/DDBJ databases">
        <authorList>
            <person name="Hellsten U."/>
            <person name="Grimwood J."/>
            <person name="Chapman J.A."/>
            <person name="Shapiro H."/>
            <person name="Aerts A."/>
            <person name="Otillar R.P."/>
            <person name="Terry A.Y."/>
            <person name="Boore J.L."/>
            <person name="Simakov O."/>
            <person name="Marletaz F."/>
            <person name="Cho S.-J."/>
            <person name="Edsinger-Gonzales E."/>
            <person name="Havlak P."/>
            <person name="Kuo D.-H."/>
            <person name="Larsson T."/>
            <person name="Lv J."/>
            <person name="Arendt D."/>
            <person name="Savage R."/>
            <person name="Osoegawa K."/>
            <person name="de Jong P."/>
            <person name="Lindberg D.R."/>
            <person name="Seaver E.C."/>
            <person name="Weisblat D.A."/>
            <person name="Putnam N.H."/>
            <person name="Grigoriev I.V."/>
            <person name="Rokhsar D.S."/>
        </authorList>
    </citation>
    <scope>NUCLEOTIDE SEQUENCE</scope>
</reference>
<evidence type="ECO:0000313" key="3">
    <source>
        <dbReference type="Proteomes" id="UP000015101"/>
    </source>
</evidence>
<dbReference type="RefSeq" id="XP_009013518.1">
    <property type="nucleotide sequence ID" value="XM_009015270.1"/>
</dbReference>